<keyword evidence="5" id="KW-1185">Reference proteome</keyword>
<proteinExistence type="predicted"/>
<keyword evidence="2" id="KW-0732">Signal</keyword>
<evidence type="ECO:0000256" key="2">
    <source>
        <dbReference type="ARBA" id="ARBA00022729"/>
    </source>
</evidence>
<dbReference type="PROSITE" id="PS51257">
    <property type="entry name" value="PROKAR_LIPOPROTEIN"/>
    <property type="match status" value="1"/>
</dbReference>
<evidence type="ECO:0000259" key="3">
    <source>
        <dbReference type="Pfam" id="PF09375"/>
    </source>
</evidence>
<dbReference type="Gene3D" id="1.20.1420.20">
    <property type="entry name" value="M75 peptidase, HXXE motif"/>
    <property type="match status" value="1"/>
</dbReference>
<organism evidence="4 5">
    <name type="scientific">Marivirga aurantiaca</name>
    <dbReference type="NCBI Taxonomy" id="2802615"/>
    <lineage>
        <taxon>Bacteria</taxon>
        <taxon>Pseudomonadati</taxon>
        <taxon>Bacteroidota</taxon>
        <taxon>Cytophagia</taxon>
        <taxon>Cytophagales</taxon>
        <taxon>Marivirgaceae</taxon>
        <taxon>Marivirga</taxon>
    </lineage>
</organism>
<dbReference type="AlphaFoldDB" id="A0A934WZ64"/>
<dbReference type="CDD" id="cd14659">
    <property type="entry name" value="Imelysin-like_IPPA"/>
    <property type="match status" value="1"/>
</dbReference>
<sequence length="371" mass="40047">MRSVKFFFFCLVIATLTACDNESGSEKVDFDREAFLVNMADQVVRPSIENFATKAEVLTSASVAFNEDVSESNLSGFRDALKATWLSYQHLAFVQVGPVATVNLRDRVNIFPTSVEKIEENITSGNYTLGAASNVAAKGFPALDYLLFGTGISEADVVAYFADQELGPNRKEYLQALVADIQSVATSMAGSWGDYRSGFVENLGTDAGSGTSLLVNEFNFQFDIRIKNAKIGFPSGGNPRTGGILSPEKVEAYYSAWSGELAEAAVKASLAVFKGENFTSGENGLGMDDYLTALDAKTRDDEDLSTVIINQINASLDEMEKIDEPYSVVASQEGSQLVTVYNALQAVIPLIKVDMPSAMSVSITFQDNDGD</sequence>
<accession>A0A934WZ64</accession>
<dbReference type="Pfam" id="PF09375">
    <property type="entry name" value="Peptidase_M75"/>
    <property type="match status" value="1"/>
</dbReference>
<comment type="subcellular location">
    <subcellularLocation>
        <location evidence="1">Cell envelope</location>
    </subcellularLocation>
</comment>
<protein>
    <submittedName>
        <fullName evidence="4">Imelysin family protein</fullName>
    </submittedName>
</protein>
<evidence type="ECO:0000313" key="4">
    <source>
        <dbReference type="EMBL" id="MBK6265889.1"/>
    </source>
</evidence>
<dbReference type="RefSeq" id="WP_201431564.1">
    <property type="nucleotide sequence ID" value="NZ_JAEQBW010000005.1"/>
</dbReference>
<dbReference type="InterPro" id="IPR038352">
    <property type="entry name" value="Imelysin_sf"/>
</dbReference>
<dbReference type="GO" id="GO:0030313">
    <property type="term" value="C:cell envelope"/>
    <property type="evidence" value="ECO:0007669"/>
    <property type="project" value="UniProtKB-SubCell"/>
</dbReference>
<gene>
    <name evidence="4" type="ORF">JKA74_12675</name>
</gene>
<evidence type="ECO:0000256" key="1">
    <source>
        <dbReference type="ARBA" id="ARBA00004196"/>
    </source>
</evidence>
<dbReference type="Proteomes" id="UP000611723">
    <property type="component" value="Unassembled WGS sequence"/>
</dbReference>
<comment type="caution">
    <text evidence="4">The sequence shown here is derived from an EMBL/GenBank/DDBJ whole genome shotgun (WGS) entry which is preliminary data.</text>
</comment>
<dbReference type="EMBL" id="JAEQBW010000005">
    <property type="protein sequence ID" value="MBK6265889.1"/>
    <property type="molecule type" value="Genomic_DNA"/>
</dbReference>
<name>A0A934WZ64_9BACT</name>
<dbReference type="InterPro" id="IPR034984">
    <property type="entry name" value="Imelysin-like_IPPA"/>
</dbReference>
<evidence type="ECO:0000313" key="5">
    <source>
        <dbReference type="Proteomes" id="UP000611723"/>
    </source>
</evidence>
<dbReference type="InterPro" id="IPR018976">
    <property type="entry name" value="Imelysin-like"/>
</dbReference>
<feature type="domain" description="Imelysin-like" evidence="3">
    <location>
        <begin position="46"/>
        <end position="346"/>
    </location>
</feature>
<reference evidence="4" key="1">
    <citation type="submission" date="2021-01" db="EMBL/GenBank/DDBJ databases">
        <title>Marivirga aurantiaca sp. nov., isolated from intertidal surface sediments.</title>
        <authorList>
            <person name="Zhang M."/>
        </authorList>
    </citation>
    <scope>NUCLEOTIDE SEQUENCE</scope>
    <source>
        <strain evidence="4">S37H4</strain>
    </source>
</reference>